<sequence>MPPPACPGLTKTEQLRRARTQAALREHDRREQALARHEPEPFRSRPRRPARPEPKKVDFTRPGLTKAMIAKLKHSEKFKQELERKAEATLHTRVPKRTPAPIGGDARAGRERSVPRVRRTPATSRGPSPGPSQVPRATTPRMPVPRRTAELARMMNADVVQAEPVGTGPIENIVIPSGLVSDRPTIVNITPPAETSPAEGRIGMDMANQSIQVINQSLDEQDAVESAAVNNRLTDLQNARREFVIAVANVGGNAIHLEDEQPEIVEPLPISPLRPTTPVVPESPPAYVRRVPVIEEPAYGFDHPDVVAAMEHLRRIREEMRARDAHRRLEEEFARIQAETDAANVPIFEEVDPDPAYEYPPFDPDELGRFFDVQRYPTPCGHCGGPPPERAHLPQDLWELEDPWARPPPEPDVPDLIQFD</sequence>
<dbReference type="KEGG" id="ccal:108628697"/>
<evidence type="ECO:0000256" key="1">
    <source>
        <dbReference type="SAM" id="MobiDB-lite"/>
    </source>
</evidence>
<keyword evidence="2" id="KW-1185">Reference proteome</keyword>
<evidence type="ECO:0000313" key="3">
    <source>
        <dbReference type="RefSeq" id="XP_026672496.1"/>
    </source>
</evidence>
<evidence type="ECO:0000313" key="2">
    <source>
        <dbReference type="Proteomes" id="UP000694925"/>
    </source>
</evidence>
<feature type="region of interest" description="Disordered" evidence="1">
    <location>
        <begin position="401"/>
        <end position="420"/>
    </location>
</feature>
<gene>
    <name evidence="3" type="primary">LOC108628697</name>
</gene>
<feature type="compositionally biased region" description="Basic and acidic residues" evidence="1">
    <location>
        <begin position="50"/>
        <end position="59"/>
    </location>
</feature>
<name>A0AAJ7S720_9HYME</name>
<organism evidence="2 3">
    <name type="scientific">Ceratina calcarata</name>
    <dbReference type="NCBI Taxonomy" id="156304"/>
    <lineage>
        <taxon>Eukaryota</taxon>
        <taxon>Metazoa</taxon>
        <taxon>Ecdysozoa</taxon>
        <taxon>Arthropoda</taxon>
        <taxon>Hexapoda</taxon>
        <taxon>Insecta</taxon>
        <taxon>Pterygota</taxon>
        <taxon>Neoptera</taxon>
        <taxon>Endopterygota</taxon>
        <taxon>Hymenoptera</taxon>
        <taxon>Apocrita</taxon>
        <taxon>Aculeata</taxon>
        <taxon>Apoidea</taxon>
        <taxon>Anthophila</taxon>
        <taxon>Apidae</taxon>
        <taxon>Ceratina</taxon>
        <taxon>Zadontomerus</taxon>
    </lineage>
</organism>
<protein>
    <submittedName>
        <fullName evidence="3">Uncharacterized protein LOC108628697</fullName>
    </submittedName>
</protein>
<feature type="region of interest" description="Disordered" evidence="1">
    <location>
        <begin position="1"/>
        <end position="142"/>
    </location>
</feature>
<dbReference type="Proteomes" id="UP000694925">
    <property type="component" value="Unplaced"/>
</dbReference>
<feature type="compositionally biased region" description="Basic and acidic residues" evidence="1">
    <location>
        <begin position="24"/>
        <end position="43"/>
    </location>
</feature>
<dbReference type="RefSeq" id="XP_026672496.1">
    <property type="nucleotide sequence ID" value="XM_026816695.1"/>
</dbReference>
<dbReference type="GeneID" id="108628697"/>
<reference evidence="3" key="1">
    <citation type="submission" date="2025-08" db="UniProtKB">
        <authorList>
            <consortium name="RefSeq"/>
        </authorList>
    </citation>
    <scope>IDENTIFICATION</scope>
    <source>
        <tissue evidence="3">Whole body</tissue>
    </source>
</reference>
<accession>A0AAJ7S720</accession>
<feature type="compositionally biased region" description="Basic and acidic residues" evidence="1">
    <location>
        <begin position="73"/>
        <end position="90"/>
    </location>
</feature>
<dbReference type="AlphaFoldDB" id="A0AAJ7S720"/>
<proteinExistence type="predicted"/>